<evidence type="ECO:0000313" key="2">
    <source>
        <dbReference type="EMBL" id="CAD0152630.1"/>
    </source>
</evidence>
<accession>A0A7U7C5K2</accession>
<proteinExistence type="predicted"/>
<dbReference type="EMBL" id="LR822027">
    <property type="protein sequence ID" value="CAD0152630.1"/>
    <property type="molecule type" value="Genomic_DNA"/>
</dbReference>
<dbReference type="AlphaFoldDB" id="A0A7U7C5K2"/>
<organism evidence="1 4">
    <name type="scientific">Streptococcus thermophilus</name>
    <dbReference type="NCBI Taxonomy" id="1308"/>
    <lineage>
        <taxon>Bacteria</taxon>
        <taxon>Bacillati</taxon>
        <taxon>Bacillota</taxon>
        <taxon>Bacilli</taxon>
        <taxon>Lactobacillales</taxon>
        <taxon>Streptococcaceae</taxon>
        <taxon>Streptococcus</taxon>
    </lineage>
</organism>
<evidence type="ECO:0000313" key="1">
    <source>
        <dbReference type="EMBL" id="CAD0138131.1"/>
    </source>
</evidence>
<dbReference type="Proteomes" id="UP000509791">
    <property type="component" value="Chromosome"/>
</dbReference>
<evidence type="ECO:0000313" key="4">
    <source>
        <dbReference type="Proteomes" id="UP000509833"/>
    </source>
</evidence>
<protein>
    <submittedName>
        <fullName evidence="1">Uncharacterized protein</fullName>
    </submittedName>
</protein>
<name>A0A7U7C5K2_STRTR</name>
<dbReference type="Proteomes" id="UP000509833">
    <property type="component" value="Chromosome"/>
</dbReference>
<dbReference type="EMBL" id="LR822017">
    <property type="protein sequence ID" value="CAD0138131.1"/>
    <property type="molecule type" value="Genomic_DNA"/>
</dbReference>
<reference evidence="3 4" key="1">
    <citation type="submission" date="2020-06" db="EMBL/GenBank/DDBJ databases">
        <authorList>
            <person name="Chuat V."/>
        </authorList>
    </citation>
    <scope>NUCLEOTIDE SEQUENCE [LARGE SCALE GENOMIC DNA]</scope>
    <source>
        <strain evidence="1">STH_CIRM_336</strain>
        <strain evidence="2">STH_CIRM_998</strain>
    </source>
</reference>
<evidence type="ECO:0000313" key="3">
    <source>
        <dbReference type="Proteomes" id="UP000509791"/>
    </source>
</evidence>
<sequence length="56" mass="6462">MCTGLGAWEQYGLPSYYKLKKDFEQKNIPAWFSEWSHDVAYDWDGGANKCLVSLIT</sequence>
<gene>
    <name evidence="1" type="ORF">STHERMO_1311</name>
    <name evidence="2" type="ORF">STHERMO_1349</name>
</gene>